<dbReference type="GO" id="GO:0016226">
    <property type="term" value="P:iron-sulfur cluster assembly"/>
    <property type="evidence" value="ECO:0007669"/>
    <property type="project" value="InterPro"/>
</dbReference>
<dbReference type="RefSeq" id="WP_246590957.1">
    <property type="nucleotide sequence ID" value="NZ_CAJQUM010000001.1"/>
</dbReference>
<evidence type="ECO:0000313" key="2">
    <source>
        <dbReference type="EMBL" id="CAG4884422.1"/>
    </source>
</evidence>
<dbReference type="Pfam" id="PF01458">
    <property type="entry name" value="SUFBD_core"/>
    <property type="match status" value="1"/>
</dbReference>
<evidence type="ECO:0000313" key="3">
    <source>
        <dbReference type="Proteomes" id="UP000742786"/>
    </source>
</evidence>
<dbReference type="InterPro" id="IPR037284">
    <property type="entry name" value="SUF_FeS_clus_asmbl_SufBD_sf"/>
</dbReference>
<sequence>MTELDRWLTVLDSQGVDRAILANNQTAHLMASGHQLLSQRQVPGLEVAARETADGIVASIRVARDVHLAHPLHLCFGVLPAEGRQHIDMHLVLEDGAAVDIVAHCFFPNATRVEHLMDAAIEVGDGAHLSYAEGHYHGPYGGVTVVPKATVKVGKHGLYRSDFSLTTGRVGKLDIDYEVEADEEAVVELTARVFGHGTDAIRIRERLVLAGRAARGLIKTRVAIEHDATAEIVGITEGNAAQARGHVDCMEIVKDRAVASAQPLVKVTHPQAKVTHEAAIGSVDHQQMETLMAHGLSPEQAVDLIVGGLLGKRETESAGIVQFKSRR</sequence>
<reference evidence="2" key="1">
    <citation type="submission" date="2021-04" db="EMBL/GenBank/DDBJ databases">
        <authorList>
            <person name="Hornung B."/>
        </authorList>
    </citation>
    <scope>NUCLEOTIDE SEQUENCE</scope>
    <source>
        <strain evidence="2">G5G6</strain>
    </source>
</reference>
<comment type="caution">
    <text evidence="2">The sequence shown here is derived from an EMBL/GenBank/DDBJ whole genome shotgun (WGS) entry which is preliminary data.</text>
</comment>
<dbReference type="PANTHER" id="PTHR30508">
    <property type="entry name" value="FES CLUSTER ASSEMBLY PROTEIN SUF"/>
    <property type="match status" value="1"/>
</dbReference>
<accession>A0A916J4H0</accession>
<name>A0A916J4H0_9PROT</name>
<dbReference type="InterPro" id="IPR055346">
    <property type="entry name" value="Fe-S_cluster_assembly_SufBD"/>
</dbReference>
<dbReference type="PANTHER" id="PTHR30508:SF6">
    <property type="entry name" value="UPF0051 PROTEIN MJ0034"/>
    <property type="match status" value="1"/>
</dbReference>
<dbReference type="SUPFAM" id="SSF101960">
    <property type="entry name" value="Stabilizer of iron transporter SufD"/>
    <property type="match status" value="1"/>
</dbReference>
<protein>
    <submittedName>
        <fullName evidence="2">Iron-sulfur cluster assembly protein SufB</fullName>
    </submittedName>
</protein>
<dbReference type="EMBL" id="CAJQUM010000001">
    <property type="protein sequence ID" value="CAG4884422.1"/>
    <property type="molecule type" value="Genomic_DNA"/>
</dbReference>
<dbReference type="InterPro" id="IPR000825">
    <property type="entry name" value="SUF_FeS_clus_asmbl_SufBD_core"/>
</dbReference>
<proteinExistence type="predicted"/>
<gene>
    <name evidence="2" type="ORF">GTOL_12305</name>
</gene>
<feature type="domain" description="SUF system FeS cluster assembly SufBD core" evidence="1">
    <location>
        <begin position="85"/>
        <end position="308"/>
    </location>
</feature>
<keyword evidence="3" id="KW-1185">Reference proteome</keyword>
<organism evidence="2 3">
    <name type="scientific">Georgfuchsia toluolica</name>
    <dbReference type="NCBI Taxonomy" id="424218"/>
    <lineage>
        <taxon>Bacteria</taxon>
        <taxon>Pseudomonadati</taxon>
        <taxon>Pseudomonadota</taxon>
        <taxon>Betaproteobacteria</taxon>
        <taxon>Nitrosomonadales</taxon>
        <taxon>Sterolibacteriaceae</taxon>
        <taxon>Georgfuchsia</taxon>
    </lineage>
</organism>
<dbReference type="Proteomes" id="UP000742786">
    <property type="component" value="Unassembled WGS sequence"/>
</dbReference>
<dbReference type="AlphaFoldDB" id="A0A916J4H0"/>
<evidence type="ECO:0000259" key="1">
    <source>
        <dbReference type="Pfam" id="PF01458"/>
    </source>
</evidence>